<dbReference type="EMBL" id="AHAF01000023">
    <property type="protein sequence ID" value="EKU77367.1"/>
    <property type="molecule type" value="Genomic_DNA"/>
</dbReference>
<evidence type="ECO:0000313" key="2">
    <source>
        <dbReference type="Proteomes" id="UP000009891"/>
    </source>
</evidence>
<evidence type="ECO:0000313" key="1">
    <source>
        <dbReference type="EMBL" id="EKU77367.1"/>
    </source>
</evidence>
<name>K9DES0_9FIRM</name>
<dbReference type="Proteomes" id="UP000009891">
    <property type="component" value="Unassembled WGS sequence"/>
</dbReference>
<dbReference type="STRING" id="883156.HMPREF9282_02084"/>
<protein>
    <submittedName>
        <fullName evidence="1">Uncharacterized protein</fullName>
    </submittedName>
</protein>
<keyword evidence="2" id="KW-1185">Reference proteome</keyword>
<dbReference type="PATRIC" id="fig|883156.3.peg.2038"/>
<dbReference type="RefSeq" id="WP_006556968.1">
    <property type="nucleotide sequence ID" value="NZ_JH992939.1"/>
</dbReference>
<proteinExistence type="predicted"/>
<dbReference type="AlphaFoldDB" id="K9DES0"/>
<accession>K9DES0</accession>
<comment type="caution">
    <text evidence="1">The sequence shown here is derived from an EMBL/GenBank/DDBJ whole genome shotgun (WGS) entry which is preliminary data.</text>
</comment>
<gene>
    <name evidence="1" type="ORF">HMPREF9282_02084</name>
</gene>
<dbReference type="HOGENOM" id="CLU_2060458_0_0_9"/>
<sequence length="119" mass="13871">MNEEYDVLDNSSGYDDPSGCCEQQEEDVLVTSVTLFFKALVNGRTITGRLNMPLEASNLPYNGENISSYKDRLQSRYIDAIRQKYGTKEVVLLSEHEYIEYQKKKKRKKEKELQRCNSF</sequence>
<organism evidence="1 2">
    <name type="scientific">Veillonella seminalis ACS-216-V-Col6b</name>
    <dbReference type="NCBI Taxonomy" id="883156"/>
    <lineage>
        <taxon>Bacteria</taxon>
        <taxon>Bacillati</taxon>
        <taxon>Bacillota</taxon>
        <taxon>Negativicutes</taxon>
        <taxon>Veillonellales</taxon>
        <taxon>Veillonellaceae</taxon>
        <taxon>Veillonella</taxon>
    </lineage>
</organism>
<reference evidence="1 2" key="1">
    <citation type="submission" date="2012-09" db="EMBL/GenBank/DDBJ databases">
        <title>The Genome Sequence of Veillonella ratti ACS-216-V-COL6B.</title>
        <authorList>
            <consortium name="The Broad Institute Genome Sequencing Platform"/>
            <person name="Earl A."/>
            <person name="Ward D."/>
            <person name="Feldgarden M."/>
            <person name="Gevers D."/>
            <person name="Saerens B."/>
            <person name="Vaneechoutte M."/>
            <person name="Walker B."/>
            <person name="Young S.K."/>
            <person name="Zeng Q."/>
            <person name="Gargeya S."/>
            <person name="Fitzgerald M."/>
            <person name="Haas B."/>
            <person name="Abouelleil A."/>
            <person name="Alvarado L."/>
            <person name="Arachchi H.M."/>
            <person name="Berlin A."/>
            <person name="Chapman S.B."/>
            <person name="Goldberg J."/>
            <person name="Griggs A."/>
            <person name="Gujja S."/>
            <person name="Hansen M."/>
            <person name="Howarth C."/>
            <person name="Imamovic A."/>
            <person name="Larimer J."/>
            <person name="McCowen C."/>
            <person name="Montmayeur A."/>
            <person name="Murphy C."/>
            <person name="Neiman D."/>
            <person name="Pearson M."/>
            <person name="Priest M."/>
            <person name="Roberts A."/>
            <person name="Saif S."/>
            <person name="Shea T."/>
            <person name="Sisk P."/>
            <person name="Sykes S."/>
            <person name="Wortman J."/>
            <person name="Nusbaum C."/>
            <person name="Birren B."/>
        </authorList>
    </citation>
    <scope>NUCLEOTIDE SEQUENCE [LARGE SCALE GENOMIC DNA]</scope>
    <source>
        <strain evidence="1 2">ACS-216-V-Col6b</strain>
    </source>
</reference>